<evidence type="ECO:0000256" key="3">
    <source>
        <dbReference type="ARBA" id="ARBA00022598"/>
    </source>
</evidence>
<dbReference type="PANTHER" id="PTHR11956">
    <property type="entry name" value="ARGINYL-TRNA SYNTHETASE"/>
    <property type="match status" value="1"/>
</dbReference>
<dbReference type="CDD" id="cd00671">
    <property type="entry name" value="ArgRS_core"/>
    <property type="match status" value="1"/>
</dbReference>
<name>A0ABZ0UNK3_9RICK</name>
<keyword evidence="6 9" id="KW-0648">Protein biosynthesis</keyword>
<dbReference type="InterPro" id="IPR008909">
    <property type="entry name" value="DALR_anticod-bd"/>
</dbReference>
<evidence type="ECO:0000256" key="4">
    <source>
        <dbReference type="ARBA" id="ARBA00022741"/>
    </source>
</evidence>
<evidence type="ECO:0000256" key="1">
    <source>
        <dbReference type="ARBA" id="ARBA00005594"/>
    </source>
</evidence>
<dbReference type="HAMAP" id="MF_00123">
    <property type="entry name" value="Arg_tRNA_synth"/>
    <property type="match status" value="1"/>
</dbReference>
<evidence type="ECO:0000256" key="9">
    <source>
        <dbReference type="HAMAP-Rule" id="MF_00123"/>
    </source>
</evidence>
<dbReference type="SMART" id="SM01016">
    <property type="entry name" value="Arg_tRNA_synt_N"/>
    <property type="match status" value="1"/>
</dbReference>
<feature type="short sequence motif" description="'HIGH' region" evidence="9">
    <location>
        <begin position="126"/>
        <end position="136"/>
    </location>
</feature>
<evidence type="ECO:0000256" key="7">
    <source>
        <dbReference type="ARBA" id="ARBA00023146"/>
    </source>
</evidence>
<evidence type="ECO:0000313" key="13">
    <source>
        <dbReference type="EMBL" id="WPX96283.1"/>
    </source>
</evidence>
<gene>
    <name evidence="9" type="primary">argS</name>
    <name evidence="13" type="ORF">Bandiella_00392</name>
</gene>
<dbReference type="Pfam" id="PF03485">
    <property type="entry name" value="Arg_tRNA_synt_N"/>
    <property type="match status" value="1"/>
</dbReference>
<organism evidence="13 14">
    <name type="scientific">Candidatus Bandiella euplotis</name>
    <dbReference type="NCBI Taxonomy" id="1664265"/>
    <lineage>
        <taxon>Bacteria</taxon>
        <taxon>Pseudomonadati</taxon>
        <taxon>Pseudomonadota</taxon>
        <taxon>Alphaproteobacteria</taxon>
        <taxon>Rickettsiales</taxon>
        <taxon>Candidatus Midichloriaceae</taxon>
        <taxon>Candidatus Bandiella</taxon>
    </lineage>
</organism>
<evidence type="ECO:0000313" key="14">
    <source>
        <dbReference type="Proteomes" id="UP001327219"/>
    </source>
</evidence>
<dbReference type="NCBIfam" id="TIGR00456">
    <property type="entry name" value="argS"/>
    <property type="match status" value="1"/>
</dbReference>
<dbReference type="GO" id="GO:0016874">
    <property type="term" value="F:ligase activity"/>
    <property type="evidence" value="ECO:0007669"/>
    <property type="project" value="UniProtKB-KW"/>
</dbReference>
<keyword evidence="4 9" id="KW-0547">Nucleotide-binding</keyword>
<dbReference type="PROSITE" id="PS00178">
    <property type="entry name" value="AA_TRNA_LIGASE_I"/>
    <property type="match status" value="1"/>
</dbReference>
<keyword evidence="7 9" id="KW-0030">Aminoacyl-tRNA synthetase</keyword>
<dbReference type="EMBL" id="CP110820">
    <property type="protein sequence ID" value="WPX96283.1"/>
    <property type="molecule type" value="Genomic_DNA"/>
</dbReference>
<reference evidence="13 14" key="1">
    <citation type="submission" date="2022-11" db="EMBL/GenBank/DDBJ databases">
        <title>Host association and intracellularity evolved multiple times independently in the Rickettsiales.</title>
        <authorList>
            <person name="Castelli M."/>
            <person name="Nardi T."/>
            <person name="Gammuto L."/>
            <person name="Bellinzona G."/>
            <person name="Sabaneyeva E."/>
            <person name="Potekhin A."/>
            <person name="Serra V."/>
            <person name="Petroni G."/>
            <person name="Sassera D."/>
        </authorList>
    </citation>
    <scope>NUCLEOTIDE SEQUENCE [LARGE SCALE GENOMIC DNA]</scope>
    <source>
        <strain evidence="13 14">NDG2</strain>
    </source>
</reference>
<evidence type="ECO:0000259" key="11">
    <source>
        <dbReference type="SMART" id="SM00836"/>
    </source>
</evidence>
<keyword evidence="14" id="KW-1185">Reference proteome</keyword>
<dbReference type="InterPro" id="IPR035684">
    <property type="entry name" value="ArgRS_core"/>
</dbReference>
<keyword evidence="5 9" id="KW-0067">ATP-binding</keyword>
<dbReference type="InterPro" id="IPR036695">
    <property type="entry name" value="Arg-tRNA-synth_N_sf"/>
</dbReference>
<dbReference type="InterPro" id="IPR001278">
    <property type="entry name" value="Arg-tRNA-ligase"/>
</dbReference>
<dbReference type="Gene3D" id="3.30.1360.70">
    <property type="entry name" value="Arginyl tRNA synthetase N-terminal domain"/>
    <property type="match status" value="1"/>
</dbReference>
<dbReference type="Gene3D" id="3.40.50.620">
    <property type="entry name" value="HUPs"/>
    <property type="match status" value="1"/>
</dbReference>
<keyword evidence="2 9" id="KW-0963">Cytoplasm</keyword>
<dbReference type="SMART" id="SM00836">
    <property type="entry name" value="DALR_1"/>
    <property type="match status" value="1"/>
</dbReference>
<dbReference type="RefSeq" id="WP_323733146.1">
    <property type="nucleotide sequence ID" value="NZ_CP110820.1"/>
</dbReference>
<comment type="similarity">
    <text evidence="1 9 10">Belongs to the class-I aminoacyl-tRNA synthetase family.</text>
</comment>
<evidence type="ECO:0000256" key="10">
    <source>
        <dbReference type="RuleBase" id="RU363038"/>
    </source>
</evidence>
<accession>A0ABZ0UNK3</accession>
<evidence type="ECO:0000256" key="8">
    <source>
        <dbReference type="ARBA" id="ARBA00049339"/>
    </source>
</evidence>
<dbReference type="SUPFAM" id="SSF55190">
    <property type="entry name" value="Arginyl-tRNA synthetase (ArgRS), N-terminal 'additional' domain"/>
    <property type="match status" value="1"/>
</dbReference>
<dbReference type="PRINTS" id="PR01038">
    <property type="entry name" value="TRNASYNTHARG"/>
</dbReference>
<comment type="catalytic activity">
    <reaction evidence="8 9">
        <text>tRNA(Arg) + L-arginine + ATP = L-arginyl-tRNA(Arg) + AMP + diphosphate</text>
        <dbReference type="Rhea" id="RHEA:20301"/>
        <dbReference type="Rhea" id="RHEA-COMP:9658"/>
        <dbReference type="Rhea" id="RHEA-COMP:9673"/>
        <dbReference type="ChEBI" id="CHEBI:30616"/>
        <dbReference type="ChEBI" id="CHEBI:32682"/>
        <dbReference type="ChEBI" id="CHEBI:33019"/>
        <dbReference type="ChEBI" id="CHEBI:78442"/>
        <dbReference type="ChEBI" id="CHEBI:78513"/>
        <dbReference type="ChEBI" id="CHEBI:456215"/>
        <dbReference type="EC" id="6.1.1.19"/>
    </reaction>
</comment>
<feature type="domain" description="Arginyl tRNA synthetase N-terminal" evidence="12">
    <location>
        <begin position="5"/>
        <end position="89"/>
    </location>
</feature>
<dbReference type="Pfam" id="PF05746">
    <property type="entry name" value="DALR_1"/>
    <property type="match status" value="1"/>
</dbReference>
<dbReference type="InterPro" id="IPR005148">
    <property type="entry name" value="Arg-tRNA-synth_N"/>
</dbReference>
<comment type="subunit">
    <text evidence="9">Monomer.</text>
</comment>
<dbReference type="Gene3D" id="1.10.730.10">
    <property type="entry name" value="Isoleucyl-tRNA Synthetase, Domain 1"/>
    <property type="match status" value="1"/>
</dbReference>
<feature type="domain" description="DALR anticodon binding" evidence="11">
    <location>
        <begin position="446"/>
        <end position="575"/>
    </location>
</feature>
<dbReference type="InterPro" id="IPR014729">
    <property type="entry name" value="Rossmann-like_a/b/a_fold"/>
</dbReference>
<sequence length="575" mass="65134">MNIFKYFKDRIYNILLPSYKTLCYEDVKVEYPKNKEHGDLSTNVAMVIAKKLGVPPMDIANELAHLIKHDEHLIEDISVAGAGFLNIKLKGVFWSLFLKDLLEFDTNAPMLDIGQNERVNIEFVSANPTGPLHIGHAKGAVFGDVIANLLSKCGYDVTREFYINDAGNQILTLAKSLDIRYQQLLGNDVILSDDCYPGEYLIDVAQRLHAKFAKSQDMLETTQKEEILKTFATDEMLQTIKQDLEELGVYHDVFTSEKKLIEEGKVAHAIEVLKMKNLLYTGMLEKPKGEMADDWEQKEQLIFKSKEFGDDNDRAVVKSDGSYTYFASDIAYHLDKFERGYNNMILLLGADHIGYKKRLTSAVTALSDGKAQLNVKVCQLVKLLRNGVQVKMSKRSGNFITMKEVLDEIGKDALRFAILTKSSDTMLDIDMEKIKQQTKENPVFYVQYASTRANSILRKAREIGVNAESLNVDDVDLSLLNTEYDLNIIKLLALFPKILESCASSLDPHKITYYLYDLACTFHQIWSKGTKEEDIKFIVKENIKLTQARIILTKAVLVIIEYGLDILGIKAVKSM</sequence>
<dbReference type="InterPro" id="IPR001412">
    <property type="entry name" value="aa-tRNA-synth_I_CS"/>
</dbReference>
<evidence type="ECO:0000259" key="12">
    <source>
        <dbReference type="SMART" id="SM01016"/>
    </source>
</evidence>
<dbReference type="Pfam" id="PF00750">
    <property type="entry name" value="tRNA-synt_1d"/>
    <property type="match status" value="1"/>
</dbReference>
<dbReference type="InterPro" id="IPR009080">
    <property type="entry name" value="tRNAsynth_Ia_anticodon-bd"/>
</dbReference>
<protein>
    <recommendedName>
        <fullName evidence="9">Arginine--tRNA ligase</fullName>
        <ecNumber evidence="9">6.1.1.19</ecNumber>
    </recommendedName>
    <alternativeName>
        <fullName evidence="9">Arginyl-tRNA synthetase</fullName>
        <shortName evidence="9">ArgRS</shortName>
    </alternativeName>
</protein>
<comment type="subcellular location">
    <subcellularLocation>
        <location evidence="9">Cytoplasm</location>
    </subcellularLocation>
</comment>
<proteinExistence type="inferred from homology"/>
<evidence type="ECO:0000256" key="5">
    <source>
        <dbReference type="ARBA" id="ARBA00022840"/>
    </source>
</evidence>
<evidence type="ECO:0000256" key="6">
    <source>
        <dbReference type="ARBA" id="ARBA00022917"/>
    </source>
</evidence>
<dbReference type="PANTHER" id="PTHR11956:SF5">
    <property type="entry name" value="ARGININE--TRNA LIGASE, CYTOPLASMIC"/>
    <property type="match status" value="1"/>
</dbReference>
<keyword evidence="3 9" id="KW-0436">Ligase</keyword>
<dbReference type="SUPFAM" id="SSF47323">
    <property type="entry name" value="Anticodon-binding domain of a subclass of class I aminoacyl-tRNA synthetases"/>
    <property type="match status" value="1"/>
</dbReference>
<dbReference type="EC" id="6.1.1.19" evidence="9"/>
<dbReference type="Proteomes" id="UP001327219">
    <property type="component" value="Chromosome"/>
</dbReference>
<dbReference type="SUPFAM" id="SSF52374">
    <property type="entry name" value="Nucleotidylyl transferase"/>
    <property type="match status" value="1"/>
</dbReference>
<evidence type="ECO:0000256" key="2">
    <source>
        <dbReference type="ARBA" id="ARBA00022490"/>
    </source>
</evidence>